<gene>
    <name evidence="4" type="ORF">HMPREF3195_00098</name>
</gene>
<proteinExistence type="inferred from homology"/>
<dbReference type="AlphaFoldDB" id="A0A135YZC3"/>
<evidence type="ECO:0000259" key="2">
    <source>
        <dbReference type="Pfam" id="PF00156"/>
    </source>
</evidence>
<dbReference type="CDD" id="cd06223">
    <property type="entry name" value="PRTases_typeI"/>
    <property type="match status" value="1"/>
</dbReference>
<evidence type="ECO:0000259" key="3">
    <source>
        <dbReference type="Pfam" id="PF18912"/>
    </source>
</evidence>
<dbReference type="RefSeq" id="WP_061101536.1">
    <property type="nucleotide sequence ID" value="NZ_JADMXM010000015.1"/>
</dbReference>
<feature type="domain" description="Phosphoribosyltransferase" evidence="2">
    <location>
        <begin position="162"/>
        <end position="260"/>
    </location>
</feature>
<dbReference type="STRING" id="1261.HMPREF3195_00098"/>
<feature type="domain" description="Double zinc ribbon" evidence="3">
    <location>
        <begin position="23"/>
        <end position="88"/>
    </location>
</feature>
<comment type="similarity">
    <text evidence="1">Belongs to the ComF/GntX family.</text>
</comment>
<reference evidence="4 5" key="1">
    <citation type="submission" date="2016-02" db="EMBL/GenBank/DDBJ databases">
        <authorList>
            <person name="Wen L."/>
            <person name="He K."/>
            <person name="Yang H."/>
        </authorList>
    </citation>
    <scope>NUCLEOTIDE SEQUENCE [LARGE SCALE GENOMIC DNA]</scope>
    <source>
        <strain evidence="4 5">MJR8628A</strain>
    </source>
</reference>
<dbReference type="InterPro" id="IPR000836">
    <property type="entry name" value="PRTase_dom"/>
</dbReference>
<dbReference type="SUPFAM" id="SSF53271">
    <property type="entry name" value="PRTase-like"/>
    <property type="match status" value="1"/>
</dbReference>
<sequence length="273" mass="31691">MKKIDLENTAYKKDDKKNFIRLILDIIYPQNLSCVFCKMPISRSNKYSVCKSCYDQMVFIINACPKCGKPIINTSLKKENDILDCDYCRNKSTIYDRNISFLEYEDKSKHLVFDLKYNSKTFLANNISDIMTDMLKEIYPDVIASIDYITYVPMSKKRSKDRGFNQAGEIAKRLGKNFDIECLDMIDRTRDTRKLHGLNADDRKRELRGVFKVQDDYTKYLEDRVVAVVDDIFTTGSTLNEIAKVLKLSGAKEVIGLTFLTGKYEKPIIEYIE</sequence>
<dbReference type="Proteomes" id="UP000070326">
    <property type="component" value="Unassembled WGS sequence"/>
</dbReference>
<dbReference type="InterPro" id="IPR044005">
    <property type="entry name" value="DZR_2"/>
</dbReference>
<organism evidence="4 5">
    <name type="scientific">Peptostreptococcus anaerobius</name>
    <dbReference type="NCBI Taxonomy" id="1261"/>
    <lineage>
        <taxon>Bacteria</taxon>
        <taxon>Bacillati</taxon>
        <taxon>Bacillota</taxon>
        <taxon>Clostridia</taxon>
        <taxon>Peptostreptococcales</taxon>
        <taxon>Peptostreptococcaceae</taxon>
        <taxon>Peptostreptococcus</taxon>
    </lineage>
</organism>
<name>A0A135YZC3_9FIRM</name>
<dbReference type="Pfam" id="PF00156">
    <property type="entry name" value="Pribosyltran"/>
    <property type="match status" value="1"/>
</dbReference>
<evidence type="ECO:0000256" key="1">
    <source>
        <dbReference type="ARBA" id="ARBA00008007"/>
    </source>
</evidence>
<comment type="caution">
    <text evidence="4">The sequence shown here is derived from an EMBL/GenBank/DDBJ whole genome shotgun (WGS) entry which is preliminary data.</text>
</comment>
<dbReference type="PATRIC" id="fig|1261.5.peg.100"/>
<dbReference type="PANTHER" id="PTHR47505:SF1">
    <property type="entry name" value="DNA UTILIZATION PROTEIN YHGH"/>
    <property type="match status" value="1"/>
</dbReference>
<protein>
    <submittedName>
        <fullName evidence="4">ComF family protein</fullName>
    </submittedName>
</protein>
<dbReference type="eggNOG" id="COG1040">
    <property type="taxonomic scope" value="Bacteria"/>
</dbReference>
<dbReference type="EMBL" id="LSQZ01000002">
    <property type="protein sequence ID" value="KXI14727.1"/>
    <property type="molecule type" value="Genomic_DNA"/>
</dbReference>
<dbReference type="Gene3D" id="3.40.50.2020">
    <property type="match status" value="1"/>
</dbReference>
<dbReference type="Pfam" id="PF18912">
    <property type="entry name" value="DZR_2"/>
    <property type="match status" value="1"/>
</dbReference>
<dbReference type="PANTHER" id="PTHR47505">
    <property type="entry name" value="DNA UTILIZATION PROTEIN YHGH"/>
    <property type="match status" value="1"/>
</dbReference>
<dbReference type="InterPro" id="IPR029057">
    <property type="entry name" value="PRTase-like"/>
</dbReference>
<accession>A0A135YZC3</accession>
<evidence type="ECO:0000313" key="4">
    <source>
        <dbReference type="EMBL" id="KXI14727.1"/>
    </source>
</evidence>
<dbReference type="InterPro" id="IPR051910">
    <property type="entry name" value="ComF/GntX_DNA_util-trans"/>
</dbReference>
<evidence type="ECO:0000313" key="5">
    <source>
        <dbReference type="Proteomes" id="UP000070326"/>
    </source>
</evidence>